<dbReference type="OMA" id="WLEYTHY"/>
<dbReference type="InterPro" id="IPR003107">
    <property type="entry name" value="HAT"/>
</dbReference>
<feature type="region of interest" description="Disordered" evidence="8">
    <location>
        <begin position="593"/>
        <end position="664"/>
    </location>
</feature>
<dbReference type="SUPFAM" id="SSF54928">
    <property type="entry name" value="RNA-binding domain, RBD"/>
    <property type="match status" value="1"/>
</dbReference>
<evidence type="ECO:0000256" key="3">
    <source>
        <dbReference type="ARBA" id="ARBA00022737"/>
    </source>
</evidence>
<dbReference type="STRING" id="3469.A0A4Y7J155"/>
<dbReference type="GO" id="GO:0006397">
    <property type="term" value="P:mRNA processing"/>
    <property type="evidence" value="ECO:0007669"/>
    <property type="project" value="UniProtKB-KW"/>
</dbReference>
<feature type="compositionally biased region" description="Polar residues" evidence="8">
    <location>
        <begin position="649"/>
        <end position="664"/>
    </location>
</feature>
<dbReference type="Gene3D" id="3.30.70.330">
    <property type="match status" value="1"/>
</dbReference>
<dbReference type="InterPro" id="IPR035979">
    <property type="entry name" value="RBD_domain_sf"/>
</dbReference>
<dbReference type="SUPFAM" id="SSF48452">
    <property type="entry name" value="TPR-like"/>
    <property type="match status" value="1"/>
</dbReference>
<evidence type="ECO:0000256" key="6">
    <source>
        <dbReference type="ARBA" id="ARBA00023242"/>
    </source>
</evidence>
<dbReference type="InterPro" id="IPR008669">
    <property type="entry name" value="LSM_interact"/>
</dbReference>
<keyword evidence="6" id="KW-0539">Nucleus</keyword>
<feature type="compositionally biased region" description="Basic and acidic residues" evidence="8">
    <location>
        <begin position="855"/>
        <end position="878"/>
    </location>
</feature>
<dbReference type="InterPro" id="IPR012677">
    <property type="entry name" value="Nucleotide-bd_a/b_plait_sf"/>
</dbReference>
<dbReference type="Pfam" id="PF00076">
    <property type="entry name" value="RRM_1"/>
    <property type="match status" value="1"/>
</dbReference>
<dbReference type="Pfam" id="PF05391">
    <property type="entry name" value="Lsm_interact"/>
    <property type="match status" value="1"/>
</dbReference>
<keyword evidence="5" id="KW-0508">mRNA splicing</keyword>
<dbReference type="Gramene" id="RZC53499">
    <property type="protein sequence ID" value="RZC53499"/>
    <property type="gene ID" value="C5167_012339"/>
</dbReference>
<dbReference type="InterPro" id="IPR000504">
    <property type="entry name" value="RRM_dom"/>
</dbReference>
<dbReference type="GO" id="GO:0008380">
    <property type="term" value="P:RNA splicing"/>
    <property type="evidence" value="ECO:0007669"/>
    <property type="project" value="UniProtKB-KW"/>
</dbReference>
<evidence type="ECO:0000256" key="7">
    <source>
        <dbReference type="PROSITE-ProRule" id="PRU00176"/>
    </source>
</evidence>
<evidence type="ECO:0000256" key="1">
    <source>
        <dbReference type="ARBA" id="ARBA00004123"/>
    </source>
</evidence>
<keyword evidence="4 7" id="KW-0694">RNA-binding</keyword>
<dbReference type="GO" id="GO:0003723">
    <property type="term" value="F:RNA binding"/>
    <property type="evidence" value="ECO:0007669"/>
    <property type="project" value="UniProtKB-UniRule"/>
</dbReference>
<feature type="compositionally biased region" description="Basic and acidic residues" evidence="8">
    <location>
        <begin position="770"/>
        <end position="787"/>
    </location>
</feature>
<organism evidence="10 11">
    <name type="scientific">Papaver somniferum</name>
    <name type="common">Opium poppy</name>
    <dbReference type="NCBI Taxonomy" id="3469"/>
    <lineage>
        <taxon>Eukaryota</taxon>
        <taxon>Viridiplantae</taxon>
        <taxon>Streptophyta</taxon>
        <taxon>Embryophyta</taxon>
        <taxon>Tracheophyta</taxon>
        <taxon>Spermatophyta</taxon>
        <taxon>Magnoliopsida</taxon>
        <taxon>Ranunculales</taxon>
        <taxon>Papaveraceae</taxon>
        <taxon>Papaveroideae</taxon>
        <taxon>Papaver</taxon>
    </lineage>
</organism>
<dbReference type="Gene3D" id="1.25.40.10">
    <property type="entry name" value="Tetratricopeptide repeat domain"/>
    <property type="match status" value="2"/>
</dbReference>
<dbReference type="GO" id="GO:0005634">
    <property type="term" value="C:nucleus"/>
    <property type="evidence" value="ECO:0007669"/>
    <property type="project" value="UniProtKB-SubCell"/>
</dbReference>
<name>A0A4Y7J155_PAPSO</name>
<gene>
    <name evidence="10" type="ORF">C5167_012339</name>
</gene>
<feature type="region of interest" description="Disordered" evidence="8">
    <location>
        <begin position="1"/>
        <end position="47"/>
    </location>
</feature>
<dbReference type="InterPro" id="IPR008847">
    <property type="entry name" value="Suf"/>
</dbReference>
<keyword evidence="2" id="KW-0507">mRNA processing</keyword>
<accession>A0A4Y7J155</accession>
<dbReference type="SMART" id="SM00360">
    <property type="entry name" value="RRM"/>
    <property type="match status" value="1"/>
</dbReference>
<feature type="region of interest" description="Disordered" evidence="8">
    <location>
        <begin position="759"/>
        <end position="878"/>
    </location>
</feature>
<evidence type="ECO:0000256" key="2">
    <source>
        <dbReference type="ARBA" id="ARBA00022664"/>
    </source>
</evidence>
<feature type="compositionally biased region" description="Polar residues" evidence="8">
    <location>
        <begin position="788"/>
        <end position="797"/>
    </location>
</feature>
<dbReference type="EMBL" id="CM010717">
    <property type="protein sequence ID" value="RZC53499.1"/>
    <property type="molecule type" value="Genomic_DNA"/>
</dbReference>
<feature type="compositionally biased region" description="Basic and acidic residues" evidence="8">
    <location>
        <begin position="825"/>
        <end position="834"/>
    </location>
</feature>
<evidence type="ECO:0000259" key="9">
    <source>
        <dbReference type="PROSITE" id="PS50102"/>
    </source>
</evidence>
<dbReference type="AlphaFoldDB" id="A0A4Y7J155"/>
<dbReference type="PROSITE" id="PS50102">
    <property type="entry name" value="RRM"/>
    <property type="match status" value="1"/>
</dbReference>
<keyword evidence="3" id="KW-0677">Repeat</keyword>
<evidence type="ECO:0000256" key="8">
    <source>
        <dbReference type="SAM" id="MobiDB-lite"/>
    </source>
</evidence>
<evidence type="ECO:0000256" key="4">
    <source>
        <dbReference type="ARBA" id="ARBA00022884"/>
    </source>
</evidence>
<feature type="compositionally biased region" description="Basic and acidic residues" evidence="8">
    <location>
        <begin position="799"/>
        <end position="812"/>
    </location>
</feature>
<keyword evidence="11" id="KW-1185">Reference proteome</keyword>
<reference evidence="10 11" key="1">
    <citation type="journal article" date="2018" name="Science">
        <title>The opium poppy genome and morphinan production.</title>
        <authorList>
            <person name="Guo L."/>
            <person name="Winzer T."/>
            <person name="Yang X."/>
            <person name="Li Y."/>
            <person name="Ning Z."/>
            <person name="He Z."/>
            <person name="Teodor R."/>
            <person name="Lu Y."/>
            <person name="Bowser T.A."/>
            <person name="Graham I.A."/>
            <person name="Ye K."/>
        </authorList>
    </citation>
    <scope>NUCLEOTIDE SEQUENCE [LARGE SCALE GENOMIC DNA]</scope>
    <source>
        <strain evidence="11">cv. HN1</strain>
        <tissue evidence="10">Leaves</tissue>
    </source>
</reference>
<evidence type="ECO:0000256" key="5">
    <source>
        <dbReference type="ARBA" id="ARBA00023187"/>
    </source>
</evidence>
<feature type="domain" description="RRM" evidence="9">
    <location>
        <begin position="673"/>
        <end position="766"/>
    </location>
</feature>
<sequence>MAEPAKDFETLDVNMDYEEEEAKQDIQSSSSSDSDSDEDAAADEQQLQTLEKELAENPSNYDAHAQYIKSLRKFGDIEKMRKAREDMNALFPLTPSMWSEWAKDEASLTTGSEAYDATVKLYERGVNEYLSVSLWCDYLKYVEEHDPAVQDFSPEGLSKMRNLYERALTAAGLHVTEGKKIWEAYKELENNLISTHHEENAERQEEQERRIRSLYQRQLSIPHADSESTLVAYTNWESLQQQQKTSNSAELEAIPSVVASAYKKAMEIYKARVYHEEQISKQDMSETERLKNYMTYLKFEQSSGDPSRVQILYERAVTDFPLSNDLWLDYTCYLEQTLKVPKIVIGAYSRATRNCPWIGKLWVQYLLSLERSHALELELATVYEQSLLCSFSSFEEYLELFLTRIDGLRRRFSLSGSAEDSLGFSVIRDTFQRAADYLSPNLKNTNGLLHMYAYWARLEWELGKDLVAARGVWESLLKIRKEEWLSHLSEFPSVSISKYVYILFLHSGSMLESWEGYVKMEIETGHIDAARSIYKRCYSKRFMGTGSEDICHSWLRFEREFGTLDDYDHAVKKVTPRLEELQLYKQQQEARLVAESVPRGDDNPAKKPSQKRKTGIRQTDGQPTPKRQKGAAENPVQATGTETEKAVVSTDSQNTLDQQTKSSSNKELYKDQCTAFLSNLHLQASYPISLVPALYDLYTVKDEHLHSFFDDVGGVSAIRVLKDKYTGKSRGLAYVDFTNAEYLSKAVAKNKKLLLGKKVSIVRSNPQRNKNKESSEKNTREPGDNKTRTAATESTGTLEDPKISTEHSKESDAPLAASAAAVDSKQGDRRELKGKNTFAVPRNLARPLGWTKPVTKKEEENDEVPKSNDEFRKMLLKK</sequence>
<dbReference type="SMART" id="SM00386">
    <property type="entry name" value="HAT"/>
    <property type="match status" value="7"/>
</dbReference>
<dbReference type="InterPro" id="IPR011990">
    <property type="entry name" value="TPR-like_helical_dom_sf"/>
</dbReference>
<proteinExistence type="predicted"/>
<evidence type="ECO:0000313" key="10">
    <source>
        <dbReference type="EMBL" id="RZC53499.1"/>
    </source>
</evidence>
<protein>
    <recommendedName>
        <fullName evidence="9">RRM domain-containing protein</fullName>
    </recommendedName>
</protein>
<comment type="subcellular location">
    <subcellularLocation>
        <location evidence="1">Nucleus</location>
    </subcellularLocation>
</comment>
<dbReference type="Pfam" id="PF05843">
    <property type="entry name" value="Suf"/>
    <property type="match status" value="1"/>
</dbReference>
<dbReference type="PANTHER" id="PTHR17204">
    <property type="entry name" value="PRE-MRNA PROCESSING PROTEIN PRP39-RELATED"/>
    <property type="match status" value="1"/>
</dbReference>
<dbReference type="PANTHER" id="PTHR17204:SF25">
    <property type="entry name" value="RRM DOMAIN-CONTAINING PROTEIN"/>
    <property type="match status" value="1"/>
</dbReference>
<evidence type="ECO:0000313" key="11">
    <source>
        <dbReference type="Proteomes" id="UP000316621"/>
    </source>
</evidence>
<dbReference type="Proteomes" id="UP000316621">
    <property type="component" value="Chromosome 3"/>
</dbReference>